<reference evidence="1 2" key="1">
    <citation type="journal article" date="2015" name="Fungal Genet. Biol.">
        <title>Evolution of novel wood decay mechanisms in Agaricales revealed by the genome sequences of Fistulina hepatica and Cylindrobasidium torrendii.</title>
        <authorList>
            <person name="Floudas D."/>
            <person name="Held B.W."/>
            <person name="Riley R."/>
            <person name="Nagy L.G."/>
            <person name="Koehler G."/>
            <person name="Ransdell A.S."/>
            <person name="Younus H."/>
            <person name="Chow J."/>
            <person name="Chiniquy J."/>
            <person name="Lipzen A."/>
            <person name="Tritt A."/>
            <person name="Sun H."/>
            <person name="Haridas S."/>
            <person name="LaButti K."/>
            <person name="Ohm R.A."/>
            <person name="Kues U."/>
            <person name="Blanchette R.A."/>
            <person name="Grigoriev I.V."/>
            <person name="Minto R.E."/>
            <person name="Hibbett D.S."/>
        </authorList>
    </citation>
    <scope>NUCLEOTIDE SEQUENCE [LARGE SCALE GENOMIC DNA]</scope>
    <source>
        <strain evidence="1 2">FP15055 ss-10</strain>
    </source>
</reference>
<accession>A0A0D7AZ75</accession>
<dbReference type="AlphaFoldDB" id="A0A0D7AZ75"/>
<name>A0A0D7AZ75_9AGAR</name>
<evidence type="ECO:0000313" key="1">
    <source>
        <dbReference type="EMBL" id="KIY63179.1"/>
    </source>
</evidence>
<dbReference type="EMBL" id="KN880715">
    <property type="protein sequence ID" value="KIY63179.1"/>
    <property type="molecule type" value="Genomic_DNA"/>
</dbReference>
<dbReference type="Proteomes" id="UP000054007">
    <property type="component" value="Unassembled WGS sequence"/>
</dbReference>
<keyword evidence="2" id="KW-1185">Reference proteome</keyword>
<organism evidence="1 2">
    <name type="scientific">Cylindrobasidium torrendii FP15055 ss-10</name>
    <dbReference type="NCBI Taxonomy" id="1314674"/>
    <lineage>
        <taxon>Eukaryota</taxon>
        <taxon>Fungi</taxon>
        <taxon>Dikarya</taxon>
        <taxon>Basidiomycota</taxon>
        <taxon>Agaricomycotina</taxon>
        <taxon>Agaricomycetes</taxon>
        <taxon>Agaricomycetidae</taxon>
        <taxon>Agaricales</taxon>
        <taxon>Marasmiineae</taxon>
        <taxon>Physalacriaceae</taxon>
        <taxon>Cylindrobasidium</taxon>
    </lineage>
</organism>
<gene>
    <name evidence="1" type="ORF">CYLTODRAFT_146776</name>
</gene>
<sequence length="184" mass="20690">MGHAAPQERAHRSSAYLQLSRQLIGTKNKLEMNERRVARTERRTSKSNWGLQSKHRLCSHGLWKRSQLSVCRSESGQRKCQSYALDATLPATGPFATGSPLKLMPGTARDWSVGKSTALAVDDCSTTAKTLTVTVRRRWPAWDSDAATKHIKGSAERKICKWTYIMQEVHAACMERIKNVHRGQ</sequence>
<proteinExistence type="predicted"/>
<evidence type="ECO:0000313" key="2">
    <source>
        <dbReference type="Proteomes" id="UP000054007"/>
    </source>
</evidence>
<protein>
    <submittedName>
        <fullName evidence="1">Uncharacterized protein</fullName>
    </submittedName>
</protein>